<feature type="transmembrane region" description="Helical" evidence="1">
    <location>
        <begin position="172"/>
        <end position="192"/>
    </location>
</feature>
<keyword evidence="1" id="KW-0812">Transmembrane</keyword>
<keyword evidence="1" id="KW-1133">Transmembrane helix</keyword>
<evidence type="ECO:0000256" key="1">
    <source>
        <dbReference type="SAM" id="Phobius"/>
    </source>
</evidence>
<accession>A0A4V3WRH3</accession>
<dbReference type="EMBL" id="SSTF01000031">
    <property type="protein sequence ID" value="THG24287.1"/>
    <property type="molecule type" value="Genomic_DNA"/>
</dbReference>
<proteinExistence type="predicted"/>
<protein>
    <submittedName>
        <fullName evidence="2">Uncharacterized protein</fullName>
    </submittedName>
</protein>
<feature type="transmembrane region" description="Helical" evidence="1">
    <location>
        <begin position="98"/>
        <end position="119"/>
    </location>
</feature>
<feature type="transmembrane region" description="Helical" evidence="1">
    <location>
        <begin position="37"/>
        <end position="56"/>
    </location>
</feature>
<gene>
    <name evidence="2" type="ORF">E5991_08630</name>
</gene>
<reference evidence="2 3" key="1">
    <citation type="submission" date="2019-04" db="EMBL/GenBank/DDBJ databases">
        <title>Microbes associate with the intestines of laboratory mice.</title>
        <authorList>
            <person name="Navarre W."/>
            <person name="Wong E."/>
            <person name="Huang K.C."/>
            <person name="Tropini C."/>
            <person name="Ng K."/>
            <person name="Yu B."/>
        </authorList>
    </citation>
    <scope>NUCLEOTIDE SEQUENCE [LARGE SCALE GENOMIC DNA]</scope>
    <source>
        <strain evidence="2 3">NM87_A27A</strain>
    </source>
</reference>
<dbReference type="AlphaFoldDB" id="A0A4V3WRH3"/>
<feature type="transmembrane region" description="Helical" evidence="1">
    <location>
        <begin position="68"/>
        <end position="92"/>
    </location>
</feature>
<organism evidence="2 3">
    <name type="scientific">Bifidobacterium pseudolongum</name>
    <dbReference type="NCBI Taxonomy" id="1694"/>
    <lineage>
        <taxon>Bacteria</taxon>
        <taxon>Bacillati</taxon>
        <taxon>Actinomycetota</taxon>
        <taxon>Actinomycetes</taxon>
        <taxon>Bifidobacteriales</taxon>
        <taxon>Bifidobacteriaceae</taxon>
        <taxon>Bifidobacterium</taxon>
    </lineage>
</organism>
<dbReference type="RefSeq" id="WP_136511683.1">
    <property type="nucleotide sequence ID" value="NZ_SSTF01000031.1"/>
</dbReference>
<feature type="transmembrane region" description="Helical" evidence="1">
    <location>
        <begin position="140"/>
        <end position="160"/>
    </location>
</feature>
<evidence type="ECO:0000313" key="2">
    <source>
        <dbReference type="EMBL" id="THG24287.1"/>
    </source>
</evidence>
<comment type="caution">
    <text evidence="2">The sequence shown here is derived from an EMBL/GenBank/DDBJ whole genome shotgun (WGS) entry which is preliminary data.</text>
</comment>
<sequence length="224" mass="24833">MAYTTVLLLAMSGIAVCSVLGILYPASARGSELSEPLPIIFVSCVVVAMLDLLVVSADRDDNKGMGDLLNGMWILCLVICILFTVVLAIYCVEGYRPGLGAACVCLAFFGIQFGCFLLASRKFKKMAPKDSQAYRRFRKNKFYAMLLVAVIVLVTCSALFAPEEETRQVLSVFAGSFVSLMVFTQMIDVYMIEVPKEAKNHHDASRIAKMNRLHRGRRAANRRR</sequence>
<dbReference type="Proteomes" id="UP000306798">
    <property type="component" value="Unassembled WGS sequence"/>
</dbReference>
<name>A0A4V3WRH3_9BIFI</name>
<evidence type="ECO:0000313" key="3">
    <source>
        <dbReference type="Proteomes" id="UP000306798"/>
    </source>
</evidence>
<keyword evidence="1" id="KW-0472">Membrane</keyword>